<evidence type="ECO:0000313" key="2">
    <source>
        <dbReference type="EMBL" id="MTD13753.1"/>
    </source>
</evidence>
<reference evidence="2 3" key="1">
    <citation type="submission" date="2019-11" db="EMBL/GenBank/DDBJ databases">
        <authorList>
            <person name="Jiang L.-Q."/>
        </authorList>
    </citation>
    <scope>NUCLEOTIDE SEQUENCE [LARGE SCALE GENOMIC DNA]</scope>
    <source>
        <strain evidence="2 3">YIM 132087</strain>
    </source>
</reference>
<dbReference type="AlphaFoldDB" id="A0A7K1FKI2"/>
<feature type="transmembrane region" description="Helical" evidence="1">
    <location>
        <begin position="27"/>
        <end position="43"/>
    </location>
</feature>
<dbReference type="RefSeq" id="WP_154767537.1">
    <property type="nucleotide sequence ID" value="NZ_WLYK01000001.1"/>
</dbReference>
<keyword evidence="1" id="KW-0812">Transmembrane</keyword>
<comment type="caution">
    <text evidence="2">The sequence shown here is derived from an EMBL/GenBank/DDBJ whole genome shotgun (WGS) entry which is preliminary data.</text>
</comment>
<gene>
    <name evidence="2" type="ORF">GIS00_07325</name>
</gene>
<proteinExistence type="predicted"/>
<feature type="transmembrane region" description="Helical" evidence="1">
    <location>
        <begin position="78"/>
        <end position="99"/>
    </location>
</feature>
<keyword evidence="1" id="KW-0472">Membrane</keyword>
<organism evidence="2 3">
    <name type="scientific">Nakamurella alba</name>
    <dbReference type="NCBI Taxonomy" id="2665158"/>
    <lineage>
        <taxon>Bacteria</taxon>
        <taxon>Bacillati</taxon>
        <taxon>Actinomycetota</taxon>
        <taxon>Actinomycetes</taxon>
        <taxon>Nakamurellales</taxon>
        <taxon>Nakamurellaceae</taxon>
        <taxon>Nakamurella</taxon>
    </lineage>
</organism>
<feature type="transmembrane region" description="Helical" evidence="1">
    <location>
        <begin position="144"/>
        <end position="163"/>
    </location>
</feature>
<accession>A0A7K1FKI2</accession>
<protein>
    <submittedName>
        <fullName evidence="2">Uncharacterized protein</fullName>
    </submittedName>
</protein>
<evidence type="ECO:0000256" key="1">
    <source>
        <dbReference type="SAM" id="Phobius"/>
    </source>
</evidence>
<sequence length="268" mass="27118">MPAETSSSTATLPPQAGRPVRPSRNALVLRAVLVVLAAALSAVGATAWVTAPLGLAALAVTAEWAARLRRRGPLDTVLVATAGAVSALALIGLVLNYLPGGLTRLSWSIAIGIVCLVVLALVARRPLPPASPLRRVVVSVPRATWLWAGLTAVLVLGAVLLSVRSVQTVNVPPTEFSATSVADGRATLLINAGTPQDGLSVVVTTDGRAVTAATGLSAGPDQSTELTVDVAPGARSVVTLVRADGTVDRTLVIDTRTPTTSLTSGSGS</sequence>
<evidence type="ECO:0000313" key="3">
    <source>
        <dbReference type="Proteomes" id="UP000460221"/>
    </source>
</evidence>
<dbReference type="EMBL" id="WLYK01000001">
    <property type="protein sequence ID" value="MTD13753.1"/>
    <property type="molecule type" value="Genomic_DNA"/>
</dbReference>
<keyword evidence="1" id="KW-1133">Transmembrane helix</keyword>
<keyword evidence="3" id="KW-1185">Reference proteome</keyword>
<dbReference type="Proteomes" id="UP000460221">
    <property type="component" value="Unassembled WGS sequence"/>
</dbReference>
<name>A0A7K1FKI2_9ACTN</name>
<feature type="transmembrane region" description="Helical" evidence="1">
    <location>
        <begin position="105"/>
        <end position="123"/>
    </location>
</feature>